<name>V5GWS8_ANOGL</name>
<dbReference type="InterPro" id="IPR017943">
    <property type="entry name" value="Bactericidal_perm-incr_a/b_dom"/>
</dbReference>
<sequence length="268" mass="29715">LNIPQVYSSSVMMKVLILLTTVFALSMANEILDVKNMTVKNLKSKLDKKLVDEILNKYEAGEITALINEYSHTVFMNIENYALENNLDPLALDDMKQNFLESSITLTNGRLSGIATIDRADDVTISYSSDARTLEIDLPIIFTNLAFAYDYHVVILLIGPKGSLEGAIHGFRINIKLQFDFNTYHVKVTELTTSNKGHLALTFHGNGVVDVVVNILTEFATTVLQPLIAQIIHKTVTDVGDKVVQVANDAIDDFLNPDNPASAGYYKF</sequence>
<organism evidence="2">
    <name type="scientific">Anoplophora glabripennis</name>
    <name type="common">Asian longhorn beetle</name>
    <name type="synonym">Anoplophora nobilis</name>
    <dbReference type="NCBI Taxonomy" id="217634"/>
    <lineage>
        <taxon>Eukaryota</taxon>
        <taxon>Metazoa</taxon>
        <taxon>Ecdysozoa</taxon>
        <taxon>Arthropoda</taxon>
        <taxon>Hexapoda</taxon>
        <taxon>Insecta</taxon>
        <taxon>Pterygota</taxon>
        <taxon>Neoptera</taxon>
        <taxon>Endopterygota</taxon>
        <taxon>Coleoptera</taxon>
        <taxon>Polyphaga</taxon>
        <taxon>Cucujiformia</taxon>
        <taxon>Chrysomeloidea</taxon>
        <taxon>Cerambycidae</taxon>
        <taxon>Lamiinae</taxon>
        <taxon>Lamiini</taxon>
        <taxon>Anoplophora</taxon>
    </lineage>
</organism>
<protein>
    <submittedName>
        <fullName evidence="2">Uncharacterized protein</fullName>
    </submittedName>
</protein>
<dbReference type="AlphaFoldDB" id="V5GWS8"/>
<evidence type="ECO:0000313" key="2">
    <source>
        <dbReference type="EMBL" id="JAB64723.1"/>
    </source>
</evidence>
<feature type="non-terminal residue" evidence="2">
    <location>
        <position position="1"/>
    </location>
</feature>
<dbReference type="SUPFAM" id="SSF55394">
    <property type="entry name" value="Bactericidal permeability-increasing protein, BPI"/>
    <property type="match status" value="1"/>
</dbReference>
<dbReference type="GO" id="GO:0008289">
    <property type="term" value="F:lipid binding"/>
    <property type="evidence" value="ECO:0007669"/>
    <property type="project" value="InterPro"/>
</dbReference>
<feature type="signal peptide" evidence="1">
    <location>
        <begin position="1"/>
        <end position="28"/>
    </location>
</feature>
<dbReference type="Gene3D" id="3.15.10.50">
    <property type="match status" value="1"/>
</dbReference>
<feature type="chain" id="PRO_5004734257" evidence="1">
    <location>
        <begin position="29"/>
        <end position="268"/>
    </location>
</feature>
<reference evidence="2" key="1">
    <citation type="submission" date="2013-07" db="EMBL/GenBank/DDBJ databases">
        <title>Midgut Transcriptome Profiling of Anoplphora glabripennis, a Lignocellulose Degrading, Wood-Boring Cerambycid.</title>
        <authorList>
            <person name="Scully E.D."/>
            <person name="Hoover K."/>
            <person name="Carlson J.E."/>
            <person name="Tien M."/>
            <person name="Geib S.M."/>
        </authorList>
    </citation>
    <scope>NUCLEOTIDE SEQUENCE</scope>
</reference>
<dbReference type="Pfam" id="PF16984">
    <property type="entry name" value="Grp7_allergen"/>
    <property type="match status" value="1"/>
</dbReference>
<evidence type="ECO:0000256" key="1">
    <source>
        <dbReference type="SAM" id="SignalP"/>
    </source>
</evidence>
<dbReference type="EMBL" id="GALX01003743">
    <property type="protein sequence ID" value="JAB64723.1"/>
    <property type="molecule type" value="Transcribed_RNA"/>
</dbReference>
<keyword evidence="1" id="KW-0732">Signal</keyword>
<accession>V5GWS8</accession>
<dbReference type="InterPro" id="IPR020234">
    <property type="entry name" value="Mite_allergen_group-7"/>
</dbReference>
<proteinExistence type="predicted"/>
<dbReference type="InterPro" id="IPR038602">
    <property type="entry name" value="Mite_allergen_7_sf"/>
</dbReference>